<comment type="caution">
    <text evidence="2">The sequence shown here is derived from an EMBL/GenBank/DDBJ whole genome shotgun (WGS) entry which is preliminary data.</text>
</comment>
<feature type="region of interest" description="Disordered" evidence="1">
    <location>
        <begin position="42"/>
        <end position="63"/>
    </location>
</feature>
<proteinExistence type="predicted"/>
<evidence type="ECO:0000313" key="3">
    <source>
        <dbReference type="Proteomes" id="UP000033924"/>
    </source>
</evidence>
<gene>
    <name evidence="2" type="ORF">SY86_21310</name>
</gene>
<sequence length="63" mass="6834">MPGSHYLLLFRPGFYKTHSGPASRLTDSFSIDKIVFVAPDNKGGQTAEKSSLSHDLNQQSGVP</sequence>
<dbReference type="AlphaFoldDB" id="A0A0M2KDB6"/>
<feature type="compositionally biased region" description="Polar residues" evidence="1">
    <location>
        <begin position="43"/>
        <end position="63"/>
    </location>
</feature>
<organism evidence="2 3">
    <name type="scientific">Erwinia tracheiphila</name>
    <dbReference type="NCBI Taxonomy" id="65700"/>
    <lineage>
        <taxon>Bacteria</taxon>
        <taxon>Pseudomonadati</taxon>
        <taxon>Pseudomonadota</taxon>
        <taxon>Gammaproteobacteria</taxon>
        <taxon>Enterobacterales</taxon>
        <taxon>Erwiniaceae</taxon>
        <taxon>Erwinia</taxon>
    </lineage>
</organism>
<protein>
    <submittedName>
        <fullName evidence="2">Uncharacterized protein</fullName>
    </submittedName>
</protein>
<keyword evidence="3" id="KW-1185">Reference proteome</keyword>
<accession>A0A0M2KDB6</accession>
<dbReference type="Proteomes" id="UP000033924">
    <property type="component" value="Unassembled WGS sequence"/>
</dbReference>
<evidence type="ECO:0000313" key="2">
    <source>
        <dbReference type="EMBL" id="KKF37370.1"/>
    </source>
</evidence>
<name>A0A0M2KDB6_9GAMM</name>
<reference evidence="2 3" key="1">
    <citation type="submission" date="2015-01" db="EMBL/GenBank/DDBJ databases">
        <title>Erwinia tracheiphila.</title>
        <authorList>
            <person name="Shapiro L.R."/>
        </authorList>
    </citation>
    <scope>NUCLEOTIDE SEQUENCE [LARGE SCALE GENOMIC DNA]</scope>
    <source>
        <strain evidence="2 3">BuffGH</strain>
    </source>
</reference>
<evidence type="ECO:0000256" key="1">
    <source>
        <dbReference type="SAM" id="MobiDB-lite"/>
    </source>
</evidence>
<dbReference type="EMBL" id="JXNU01000003">
    <property type="protein sequence ID" value="KKF37370.1"/>
    <property type="molecule type" value="Genomic_DNA"/>
</dbReference>